<accession>A0A382XUS1</accession>
<dbReference type="PANTHER" id="PTHR43174">
    <property type="entry name" value="UDP-N-ACETYLGLUCOSAMINE 2-EPIMERASE"/>
    <property type="match status" value="1"/>
</dbReference>
<feature type="non-terminal residue" evidence="2">
    <location>
        <position position="1"/>
    </location>
</feature>
<evidence type="ECO:0000259" key="1">
    <source>
        <dbReference type="Pfam" id="PF02350"/>
    </source>
</evidence>
<dbReference type="InterPro" id="IPR003331">
    <property type="entry name" value="UDP_GlcNAc_Epimerase_2_dom"/>
</dbReference>
<dbReference type="PANTHER" id="PTHR43174:SF3">
    <property type="entry name" value="UDP-N-ACETYLGLUCOSAMINE 2-EPIMERASE"/>
    <property type="match status" value="1"/>
</dbReference>
<reference evidence="2" key="1">
    <citation type="submission" date="2018-05" db="EMBL/GenBank/DDBJ databases">
        <authorList>
            <person name="Lanie J.A."/>
            <person name="Ng W.-L."/>
            <person name="Kazmierczak K.M."/>
            <person name="Andrzejewski T.M."/>
            <person name="Davidsen T.M."/>
            <person name="Wayne K.J."/>
            <person name="Tettelin H."/>
            <person name="Glass J.I."/>
            <person name="Rusch D."/>
            <person name="Podicherti R."/>
            <person name="Tsui H.-C.T."/>
            <person name="Winkler M.E."/>
        </authorList>
    </citation>
    <scope>NUCLEOTIDE SEQUENCE</scope>
</reference>
<dbReference type="Pfam" id="PF02350">
    <property type="entry name" value="Epimerase_2"/>
    <property type="match status" value="1"/>
</dbReference>
<proteinExistence type="predicted"/>
<organism evidence="2">
    <name type="scientific">marine metagenome</name>
    <dbReference type="NCBI Taxonomy" id="408172"/>
    <lineage>
        <taxon>unclassified sequences</taxon>
        <taxon>metagenomes</taxon>
        <taxon>ecological metagenomes</taxon>
    </lineage>
</organism>
<protein>
    <recommendedName>
        <fullName evidence="1">UDP-N-acetylglucosamine 2-epimerase domain-containing protein</fullName>
    </recommendedName>
</protein>
<sequence>DTNSRIINVMIDRFASENPDRSVCFTSMGQLRYLSALQFMDGVVGNSSSGLTEAPSFKIGTINIGDRQKGRIKAHSVIDCEPTKQDIKCALMTLYSSSFQEKLIDTDNPYGNGGAAQRVVAVLRKAALHGLLKKSFYNINQAQKK</sequence>
<dbReference type="Gene3D" id="3.40.50.2000">
    <property type="entry name" value="Glycogen Phosphorylase B"/>
    <property type="match status" value="2"/>
</dbReference>
<dbReference type="EMBL" id="UINC01170269">
    <property type="protein sequence ID" value="SVD74231.1"/>
    <property type="molecule type" value="Genomic_DNA"/>
</dbReference>
<evidence type="ECO:0000313" key="2">
    <source>
        <dbReference type="EMBL" id="SVD74231.1"/>
    </source>
</evidence>
<dbReference type="InterPro" id="IPR029767">
    <property type="entry name" value="WecB-like"/>
</dbReference>
<name>A0A382XUS1_9ZZZZ</name>
<dbReference type="SUPFAM" id="SSF53756">
    <property type="entry name" value="UDP-Glycosyltransferase/glycogen phosphorylase"/>
    <property type="match status" value="1"/>
</dbReference>
<dbReference type="AlphaFoldDB" id="A0A382XUS1"/>
<feature type="domain" description="UDP-N-acetylglucosamine 2-epimerase" evidence="1">
    <location>
        <begin position="5"/>
        <end position="124"/>
    </location>
</feature>
<gene>
    <name evidence="2" type="ORF">METZ01_LOCUS427085</name>
</gene>